<dbReference type="InterPro" id="IPR027417">
    <property type="entry name" value="P-loop_NTPase"/>
</dbReference>
<dbReference type="eggNOG" id="COG1102">
    <property type="taxonomic scope" value="Bacteria"/>
</dbReference>
<dbReference type="Pfam" id="PF13189">
    <property type="entry name" value="Cytidylate_kin2"/>
    <property type="match status" value="1"/>
</dbReference>
<keyword evidence="2" id="KW-1185">Reference proteome</keyword>
<comment type="caution">
    <text evidence="1">The sequence shown here is derived from an EMBL/GenBank/DDBJ whole genome shotgun (WGS) entry which is preliminary data.</text>
</comment>
<evidence type="ECO:0000313" key="1">
    <source>
        <dbReference type="EMBL" id="EFV01469.1"/>
    </source>
</evidence>
<name>E6MHG7_9FIRM</name>
<evidence type="ECO:0000313" key="2">
    <source>
        <dbReference type="Proteomes" id="UP000004754"/>
    </source>
</evidence>
<organism evidence="1 2">
    <name type="scientific">Pseudoramibacter alactolyticus ATCC 23263</name>
    <dbReference type="NCBI Taxonomy" id="887929"/>
    <lineage>
        <taxon>Bacteria</taxon>
        <taxon>Bacillati</taxon>
        <taxon>Bacillota</taxon>
        <taxon>Clostridia</taxon>
        <taxon>Eubacteriales</taxon>
        <taxon>Eubacteriaceae</taxon>
        <taxon>Pseudoramibacter</taxon>
    </lineage>
</organism>
<dbReference type="OrthoDB" id="9781180at2"/>
<accession>E6MHG7</accession>
<dbReference type="EMBL" id="AEQN01000018">
    <property type="protein sequence ID" value="EFV01469.1"/>
    <property type="molecule type" value="Genomic_DNA"/>
</dbReference>
<dbReference type="AlphaFoldDB" id="E6MHG7"/>
<dbReference type="HOGENOM" id="CLU_065155_3_1_9"/>
<evidence type="ECO:0008006" key="3">
    <source>
        <dbReference type="Google" id="ProtNLM"/>
    </source>
</evidence>
<dbReference type="RefSeq" id="WP_006598874.1">
    <property type="nucleotide sequence ID" value="NZ_GL622359.1"/>
</dbReference>
<gene>
    <name evidence="1" type="ORF">HMP0721_1452</name>
</gene>
<reference evidence="1 2" key="1">
    <citation type="submission" date="2010-12" db="EMBL/GenBank/DDBJ databases">
        <authorList>
            <person name="Muzny D."/>
            <person name="Qin X."/>
            <person name="Deng J."/>
            <person name="Jiang H."/>
            <person name="Liu Y."/>
            <person name="Qu J."/>
            <person name="Song X.-Z."/>
            <person name="Zhang L."/>
            <person name="Thornton R."/>
            <person name="Coyle M."/>
            <person name="Francisco L."/>
            <person name="Jackson L."/>
            <person name="Javaid M."/>
            <person name="Korchina V."/>
            <person name="Kovar C."/>
            <person name="Mata R."/>
            <person name="Mathew T."/>
            <person name="Ngo R."/>
            <person name="Nguyen L."/>
            <person name="Nguyen N."/>
            <person name="Okwuonu G."/>
            <person name="Ongeri F."/>
            <person name="Pham C."/>
            <person name="Simmons D."/>
            <person name="Wilczek-Boney K."/>
            <person name="Hale W."/>
            <person name="Jakkamsetti A."/>
            <person name="Pham P."/>
            <person name="Ruth R."/>
            <person name="San Lucas F."/>
            <person name="Warren J."/>
            <person name="Zhang J."/>
            <person name="Zhao Z."/>
            <person name="Zhou C."/>
            <person name="Zhu D."/>
            <person name="Lee S."/>
            <person name="Bess C."/>
            <person name="Blankenburg K."/>
            <person name="Forbes L."/>
            <person name="Fu Q."/>
            <person name="Gubbala S."/>
            <person name="Hirani K."/>
            <person name="Jayaseelan J.C."/>
            <person name="Lara F."/>
            <person name="Munidasa M."/>
            <person name="Palculict T."/>
            <person name="Patil S."/>
            <person name="Pu L.-L."/>
            <person name="Saada N."/>
            <person name="Tang L."/>
            <person name="Weissenberger G."/>
            <person name="Zhu Y."/>
            <person name="Hemphill L."/>
            <person name="Shang Y."/>
            <person name="Youmans B."/>
            <person name="Ayvaz T."/>
            <person name="Ross M."/>
            <person name="Santibanez J."/>
            <person name="Aqrawi P."/>
            <person name="Gross S."/>
            <person name="Joshi V."/>
            <person name="Fowler G."/>
            <person name="Nazareth L."/>
            <person name="Reid J."/>
            <person name="Worley K."/>
            <person name="Petrosino J."/>
            <person name="Highlander S."/>
            <person name="Gibbs R."/>
        </authorList>
    </citation>
    <scope>NUCLEOTIDE SEQUENCE [LARGE SCALE GENOMIC DNA]</scope>
    <source>
        <strain evidence="1 2">ATCC 23263</strain>
    </source>
</reference>
<dbReference type="STRING" id="887929.HMP0721_1452"/>
<sequence>MGKVLTIGREYGSDGRAIAREAAQALGVAFYDKERIRQITKMAKLPEMVRQYGADHLEYEVDDYHIGRGYFTVETDDAFTYHLESAVMAQVAAAEDAVIVGRCGDYVLRDKADSRHIFIYAPFDYRVKLVSRRDAVSPEDAARVVKQMDLRRSQYYTYYTDRSWNDLRHYHLSFDAAAFSRDNSIRILIQAFAAI</sequence>
<dbReference type="Proteomes" id="UP000004754">
    <property type="component" value="Unassembled WGS sequence"/>
</dbReference>
<dbReference type="Gene3D" id="3.40.50.300">
    <property type="entry name" value="P-loop containing nucleotide triphosphate hydrolases"/>
    <property type="match status" value="1"/>
</dbReference>
<proteinExistence type="predicted"/>
<protein>
    <recommendedName>
        <fullName evidence="3">Cytidylate kinase</fullName>
    </recommendedName>
</protein>